<keyword evidence="2" id="KW-1185">Reference proteome</keyword>
<evidence type="ECO:0008006" key="3">
    <source>
        <dbReference type="Google" id="ProtNLM"/>
    </source>
</evidence>
<dbReference type="RefSeq" id="WP_215821018.1">
    <property type="nucleotide sequence ID" value="NZ_JAGSOY010000049.1"/>
</dbReference>
<name>A0ABS5ZFF6_9GAMM</name>
<evidence type="ECO:0000313" key="1">
    <source>
        <dbReference type="EMBL" id="MBU2712794.1"/>
    </source>
</evidence>
<comment type="caution">
    <text evidence="1">The sequence shown here is derived from an EMBL/GenBank/DDBJ whole genome shotgun (WGS) entry which is preliminary data.</text>
</comment>
<organism evidence="1 2">
    <name type="scientific">Zooshikella harenae</name>
    <dbReference type="NCBI Taxonomy" id="2827238"/>
    <lineage>
        <taxon>Bacteria</taxon>
        <taxon>Pseudomonadati</taxon>
        <taxon>Pseudomonadota</taxon>
        <taxon>Gammaproteobacteria</taxon>
        <taxon>Oceanospirillales</taxon>
        <taxon>Zooshikellaceae</taxon>
        <taxon>Zooshikella</taxon>
    </lineage>
</organism>
<reference evidence="1 2" key="1">
    <citation type="submission" date="2021-04" db="EMBL/GenBank/DDBJ databases">
        <authorList>
            <person name="Pira H."/>
            <person name="Risdian C."/>
            <person name="Wink J."/>
        </authorList>
    </citation>
    <scope>NUCLEOTIDE SEQUENCE [LARGE SCALE GENOMIC DNA]</scope>
    <source>
        <strain evidence="1 2">WH53</strain>
    </source>
</reference>
<protein>
    <recommendedName>
        <fullName evidence="3">ABC transporter substrate-binding protein</fullName>
    </recommendedName>
</protein>
<dbReference type="Pfam" id="PF04392">
    <property type="entry name" value="ABC_sub_bind"/>
    <property type="match status" value="1"/>
</dbReference>
<evidence type="ECO:0000313" key="2">
    <source>
        <dbReference type="Proteomes" id="UP000690515"/>
    </source>
</evidence>
<dbReference type="PANTHER" id="PTHR35271:SF1">
    <property type="entry name" value="ABC TRANSPORTER, SUBSTRATE-BINDING LIPOPROTEIN"/>
    <property type="match status" value="1"/>
</dbReference>
<dbReference type="InterPro" id="IPR007487">
    <property type="entry name" value="ABC_transpt-TYRBP-like"/>
</dbReference>
<dbReference type="PANTHER" id="PTHR35271">
    <property type="entry name" value="ABC TRANSPORTER, SUBSTRATE-BINDING LIPOPROTEIN-RELATED"/>
    <property type="match status" value="1"/>
</dbReference>
<proteinExistence type="predicted"/>
<dbReference type="Gene3D" id="3.40.50.2300">
    <property type="match status" value="2"/>
</dbReference>
<accession>A0ABS5ZFF6</accession>
<gene>
    <name evidence="1" type="ORF">KCG35_17135</name>
</gene>
<sequence>MILWRGETPAEQGFKDKLEKYGYKLLLKKFNAKQNRQALSVFIRTELSNWSHELDYVYTYGTTVSTLIKEFGHLQQPQLFVVVTDPVQAKLVSSLDQPKTLNIIGSTNQVPTQLQMSQAKQILHFNKIAFLYNPRENNSEHLLERLRQIQQELNFEVFSYRINPESNNFKQHLFRVMSRITKDKINTLYIPSDSFLISQRAALIEATNAFEMQSVAAVDIFVRDGALLGTTAIYYELGEQLAKHVHQHQQGTEISKLNVVRPGRGQLLINRSTWQRFSLTLPDSLKSKVKWIGTQ</sequence>
<dbReference type="EMBL" id="JAGSOY010000049">
    <property type="protein sequence ID" value="MBU2712794.1"/>
    <property type="molecule type" value="Genomic_DNA"/>
</dbReference>
<dbReference type="Proteomes" id="UP000690515">
    <property type="component" value="Unassembled WGS sequence"/>
</dbReference>